<dbReference type="AlphaFoldDB" id="A0AAE1B0E1"/>
<dbReference type="Proteomes" id="UP001283361">
    <property type="component" value="Unassembled WGS sequence"/>
</dbReference>
<dbReference type="EMBL" id="JAWDGP010000769">
    <property type="protein sequence ID" value="KAK3797375.1"/>
    <property type="molecule type" value="Genomic_DNA"/>
</dbReference>
<reference evidence="1" key="1">
    <citation type="journal article" date="2023" name="G3 (Bethesda)">
        <title>A reference genome for the long-term kleptoplast-retaining sea slug Elysia crispata morphotype clarki.</title>
        <authorList>
            <person name="Eastman K.E."/>
            <person name="Pendleton A.L."/>
            <person name="Shaikh M.A."/>
            <person name="Suttiyut T."/>
            <person name="Ogas R."/>
            <person name="Tomko P."/>
            <person name="Gavelis G."/>
            <person name="Widhalm J.R."/>
            <person name="Wisecaver J.H."/>
        </authorList>
    </citation>
    <scope>NUCLEOTIDE SEQUENCE</scope>
    <source>
        <strain evidence="1">ECLA1</strain>
    </source>
</reference>
<organism evidence="1 2">
    <name type="scientific">Elysia crispata</name>
    <name type="common">lettuce slug</name>
    <dbReference type="NCBI Taxonomy" id="231223"/>
    <lineage>
        <taxon>Eukaryota</taxon>
        <taxon>Metazoa</taxon>
        <taxon>Spiralia</taxon>
        <taxon>Lophotrochozoa</taxon>
        <taxon>Mollusca</taxon>
        <taxon>Gastropoda</taxon>
        <taxon>Heterobranchia</taxon>
        <taxon>Euthyneura</taxon>
        <taxon>Panpulmonata</taxon>
        <taxon>Sacoglossa</taxon>
        <taxon>Placobranchoidea</taxon>
        <taxon>Plakobranchidae</taxon>
        <taxon>Elysia</taxon>
    </lineage>
</organism>
<evidence type="ECO:0000313" key="2">
    <source>
        <dbReference type="Proteomes" id="UP001283361"/>
    </source>
</evidence>
<evidence type="ECO:0000313" key="1">
    <source>
        <dbReference type="EMBL" id="KAK3797375.1"/>
    </source>
</evidence>
<gene>
    <name evidence="1" type="ORF">RRG08_045733</name>
</gene>
<name>A0AAE1B0E1_9GAST</name>
<accession>A0AAE1B0E1</accession>
<keyword evidence="2" id="KW-1185">Reference proteome</keyword>
<comment type="caution">
    <text evidence="1">The sequence shown here is derived from an EMBL/GenBank/DDBJ whole genome shotgun (WGS) entry which is preliminary data.</text>
</comment>
<sequence>MIIILVHAAPVRTPEHRVMIIILVHAAPVRTPEHRVILKLPTRITDEFSNILSSIHTQAEWSMGVAKPLRKSLHAVQGTTDWSAVVTCGHYWSVYQLCGDQADLSSTNQRADCDSHRDLGWWETLEGWQALEHMADFWFKQNLLDSLNYTKI</sequence>
<proteinExistence type="predicted"/>
<protein>
    <submittedName>
        <fullName evidence="1">Uncharacterized protein</fullName>
    </submittedName>
</protein>